<dbReference type="InterPro" id="IPR025282">
    <property type="entry name" value="DUF4214"/>
</dbReference>
<dbReference type="RefSeq" id="WP_137450558.1">
    <property type="nucleotide sequence ID" value="NZ_SZZH01000003.1"/>
</dbReference>
<dbReference type="SUPFAM" id="SSF53335">
    <property type="entry name" value="S-adenosyl-L-methionine-dependent methyltransferases"/>
    <property type="match status" value="1"/>
</dbReference>
<dbReference type="GO" id="GO:0008757">
    <property type="term" value="F:S-adenosylmethionine-dependent methyltransferase activity"/>
    <property type="evidence" value="ECO:0007669"/>
    <property type="project" value="InterPro"/>
</dbReference>
<keyword evidence="3" id="KW-0808">Transferase</keyword>
<dbReference type="InterPro" id="IPR013216">
    <property type="entry name" value="Methyltransf_11"/>
</dbReference>
<protein>
    <submittedName>
        <fullName evidence="3">Methyltransferase domain-containing protein</fullName>
    </submittedName>
</protein>
<dbReference type="AlphaFoldDB" id="A0A4U6QFN8"/>
<accession>A0A4U6QFN8</accession>
<keyword evidence="4" id="KW-1185">Reference proteome</keyword>
<dbReference type="Proteomes" id="UP000306985">
    <property type="component" value="Unassembled WGS sequence"/>
</dbReference>
<keyword evidence="3" id="KW-0489">Methyltransferase</keyword>
<proteinExistence type="predicted"/>
<evidence type="ECO:0000259" key="1">
    <source>
        <dbReference type="Pfam" id="PF08241"/>
    </source>
</evidence>
<feature type="domain" description="DUF4214" evidence="2">
    <location>
        <begin position="33"/>
        <end position="80"/>
    </location>
</feature>
<evidence type="ECO:0000313" key="4">
    <source>
        <dbReference type="Proteomes" id="UP000306985"/>
    </source>
</evidence>
<comment type="caution">
    <text evidence="3">The sequence shown here is derived from an EMBL/GenBank/DDBJ whole genome shotgun (WGS) entry which is preliminary data.</text>
</comment>
<dbReference type="Gene3D" id="3.40.50.150">
    <property type="entry name" value="Vaccinia Virus protein VP39"/>
    <property type="match status" value="1"/>
</dbReference>
<evidence type="ECO:0000313" key="3">
    <source>
        <dbReference type="EMBL" id="TKV58898.1"/>
    </source>
</evidence>
<dbReference type="CDD" id="cd02440">
    <property type="entry name" value="AdoMet_MTases"/>
    <property type="match status" value="1"/>
</dbReference>
<gene>
    <name evidence="3" type="ORF">FDO65_15525</name>
</gene>
<reference evidence="3 4" key="1">
    <citation type="submission" date="2019-05" db="EMBL/GenBank/DDBJ databases">
        <title>Nakamurella sp. N5BH11, whole genome shotgun sequence.</title>
        <authorList>
            <person name="Tuo L."/>
        </authorList>
    </citation>
    <scope>NUCLEOTIDE SEQUENCE [LARGE SCALE GENOMIC DNA]</scope>
    <source>
        <strain evidence="3 4">N5BH11</strain>
    </source>
</reference>
<dbReference type="Pfam" id="PF08241">
    <property type="entry name" value="Methyltransf_11"/>
    <property type="match status" value="1"/>
</dbReference>
<evidence type="ECO:0000259" key="2">
    <source>
        <dbReference type="Pfam" id="PF13946"/>
    </source>
</evidence>
<sequence>MSIPVQSREALLSADDAVTAAVDAGDPEQLPEDVFLTVAYRVLLDRAPDAGGLAHFRKRLAAGATRRDIVWEIRDSSEFRSRRQSPLAALHAARLAWTRSLPRAGTIVDLGGASTSSPRGALIEMGYPYDFDSLTIIDLPPDERHEEFRSERWPDHVDTELGPVRYVHASMTDLSAIPDASVDLVNSSQTFEHIHPHEGEQVLAEVRRVLKPTGLLALDTPNRALTAVELADQDAEFINPDHKIEYTHPQMVALFDRHGLSVVRAQGIAWLPESATTGVFDADEISTNAGLYDDIERSYLLAYLCRPTPGALSRMRRRVESGLGRFRR</sequence>
<name>A0A4U6QFN8_9ACTN</name>
<organism evidence="3 4">
    <name type="scientific">Nakamurella flava</name>
    <dbReference type="NCBI Taxonomy" id="2576308"/>
    <lineage>
        <taxon>Bacteria</taxon>
        <taxon>Bacillati</taxon>
        <taxon>Actinomycetota</taxon>
        <taxon>Actinomycetes</taxon>
        <taxon>Nakamurellales</taxon>
        <taxon>Nakamurellaceae</taxon>
        <taxon>Nakamurella</taxon>
    </lineage>
</organism>
<dbReference type="EMBL" id="SZZH01000003">
    <property type="protein sequence ID" value="TKV58898.1"/>
    <property type="molecule type" value="Genomic_DNA"/>
</dbReference>
<dbReference type="InterPro" id="IPR029063">
    <property type="entry name" value="SAM-dependent_MTases_sf"/>
</dbReference>
<feature type="domain" description="Methyltransferase type 11" evidence="1">
    <location>
        <begin position="157"/>
        <end position="217"/>
    </location>
</feature>
<dbReference type="OrthoDB" id="9810247at2"/>
<dbReference type="GO" id="GO:0032259">
    <property type="term" value="P:methylation"/>
    <property type="evidence" value="ECO:0007669"/>
    <property type="project" value="UniProtKB-KW"/>
</dbReference>
<dbReference type="Pfam" id="PF13946">
    <property type="entry name" value="DUF4214"/>
    <property type="match status" value="1"/>
</dbReference>